<dbReference type="SUPFAM" id="SSF46689">
    <property type="entry name" value="Homeodomain-like"/>
    <property type="match status" value="1"/>
</dbReference>
<dbReference type="InterPro" id="IPR009057">
    <property type="entry name" value="Homeodomain-like_sf"/>
</dbReference>
<dbReference type="PANTHER" id="PTHR32071:SF57">
    <property type="entry name" value="C4-DICARBOXYLATE TRANSPORT TRANSCRIPTIONAL REGULATORY PROTEIN DCTD"/>
    <property type="match status" value="1"/>
</dbReference>
<dbReference type="InterPro" id="IPR002078">
    <property type="entry name" value="Sigma_54_int"/>
</dbReference>
<dbReference type="Proteomes" id="UP000464495">
    <property type="component" value="Chromosome"/>
</dbReference>
<keyword evidence="1 7" id="KW-0597">Phosphoprotein</keyword>
<evidence type="ECO:0000313" key="10">
    <source>
        <dbReference type="EMBL" id="QHQ34846.1"/>
    </source>
</evidence>
<dbReference type="SMART" id="SM00448">
    <property type="entry name" value="REC"/>
    <property type="match status" value="1"/>
</dbReference>
<gene>
    <name evidence="10" type="ORF">GO499_06350</name>
</gene>
<dbReference type="SMART" id="SM00382">
    <property type="entry name" value="AAA"/>
    <property type="match status" value="1"/>
</dbReference>
<dbReference type="AlphaFoldDB" id="A0A6P1T080"/>
<evidence type="ECO:0000259" key="9">
    <source>
        <dbReference type="PROSITE" id="PS50110"/>
    </source>
</evidence>
<dbReference type="Gene3D" id="3.40.50.300">
    <property type="entry name" value="P-loop containing nucleotide triphosphate hydrolases"/>
    <property type="match status" value="1"/>
</dbReference>
<dbReference type="Gene3D" id="3.40.50.2300">
    <property type="match status" value="1"/>
</dbReference>
<evidence type="ECO:0000256" key="1">
    <source>
        <dbReference type="ARBA" id="ARBA00022553"/>
    </source>
</evidence>
<organism evidence="10 11">
    <name type="scientific">Algicella marina</name>
    <dbReference type="NCBI Taxonomy" id="2683284"/>
    <lineage>
        <taxon>Bacteria</taxon>
        <taxon>Pseudomonadati</taxon>
        <taxon>Pseudomonadota</taxon>
        <taxon>Alphaproteobacteria</taxon>
        <taxon>Rhodobacterales</taxon>
        <taxon>Paracoccaceae</taxon>
        <taxon>Algicella</taxon>
    </lineage>
</organism>
<dbReference type="Pfam" id="PF25601">
    <property type="entry name" value="AAA_lid_14"/>
    <property type="match status" value="1"/>
</dbReference>
<keyword evidence="5" id="KW-0805">Transcription regulation</keyword>
<dbReference type="CDD" id="cd00009">
    <property type="entry name" value="AAA"/>
    <property type="match status" value="1"/>
</dbReference>
<feature type="modified residue" description="4-aspartylphosphate" evidence="7">
    <location>
        <position position="55"/>
    </location>
</feature>
<evidence type="ECO:0000313" key="11">
    <source>
        <dbReference type="Proteomes" id="UP000464495"/>
    </source>
</evidence>
<keyword evidence="6" id="KW-0804">Transcription</keyword>
<dbReference type="InterPro" id="IPR011006">
    <property type="entry name" value="CheY-like_superfamily"/>
</dbReference>
<dbReference type="PANTHER" id="PTHR32071">
    <property type="entry name" value="TRANSCRIPTIONAL REGULATORY PROTEIN"/>
    <property type="match status" value="1"/>
</dbReference>
<dbReference type="InterPro" id="IPR027417">
    <property type="entry name" value="P-loop_NTPase"/>
</dbReference>
<dbReference type="GO" id="GO:0006355">
    <property type="term" value="P:regulation of DNA-templated transcription"/>
    <property type="evidence" value="ECO:0007669"/>
    <property type="project" value="InterPro"/>
</dbReference>
<keyword evidence="3" id="KW-0067">ATP-binding</keyword>
<dbReference type="GO" id="GO:0043565">
    <property type="term" value="F:sequence-specific DNA binding"/>
    <property type="evidence" value="ECO:0007669"/>
    <property type="project" value="InterPro"/>
</dbReference>
<dbReference type="Gene3D" id="1.10.10.60">
    <property type="entry name" value="Homeodomain-like"/>
    <property type="match status" value="1"/>
</dbReference>
<dbReference type="Pfam" id="PF00072">
    <property type="entry name" value="Response_reg"/>
    <property type="match status" value="1"/>
</dbReference>
<dbReference type="SUPFAM" id="SSF52172">
    <property type="entry name" value="CheY-like"/>
    <property type="match status" value="1"/>
</dbReference>
<evidence type="ECO:0000256" key="7">
    <source>
        <dbReference type="PROSITE-ProRule" id="PRU00169"/>
    </source>
</evidence>
<dbReference type="RefSeq" id="WP_161861412.1">
    <property type="nucleotide sequence ID" value="NZ_CP046620.1"/>
</dbReference>
<feature type="domain" description="Response regulatory" evidence="9">
    <location>
        <begin position="6"/>
        <end position="120"/>
    </location>
</feature>
<dbReference type="Gene3D" id="1.10.8.60">
    <property type="match status" value="1"/>
</dbReference>
<dbReference type="InterPro" id="IPR058031">
    <property type="entry name" value="AAA_lid_NorR"/>
</dbReference>
<dbReference type="FunFam" id="3.40.50.2300:FF:000018">
    <property type="entry name" value="DNA-binding transcriptional regulator NtrC"/>
    <property type="match status" value="1"/>
</dbReference>
<proteinExistence type="predicted"/>
<dbReference type="GO" id="GO:0005524">
    <property type="term" value="F:ATP binding"/>
    <property type="evidence" value="ECO:0007669"/>
    <property type="project" value="UniProtKB-KW"/>
</dbReference>
<dbReference type="GO" id="GO:0000160">
    <property type="term" value="P:phosphorelay signal transduction system"/>
    <property type="evidence" value="ECO:0007669"/>
    <property type="project" value="UniProtKB-KW"/>
</dbReference>
<sequence>MSEKTLVSIVDDEADMRNSIAQWLSLSGCQTETYGSAEDLLKVVRADYPGVIISDIRMPGMDGMALLRRLQSLDPALPVIMITGHGDVALAVEAMRIGAYDFIEKPFDPERLSDLVKRAASTRRLAIDNRNLRREMSDGTMLLRKLAGSSQVIERLRENILDIAQADGHVLISGETGTGKSLIAHALHACGPRKGKAFIYVNCSAHNEEDLEKLLFGPSDRVGELPAIERSNEGTLCLENFEVINPALQARLASELERANGADTTVAPRNLRLISVSTQVNSTADVPEGMREDLFFRLTALQITTPPLRERGEDILMLFNRFCSRFAEDYGCEAPELSAEEAAQLIHSRWPGNIRQLMNVAERAVLQKRRGEEGISNLLQDDDAPAILPEITVEKPLREHVEAFEKMLIDNALRRNRGAVSSVMSELALPRRTLNEKMAKYGLVRAEYL</sequence>
<evidence type="ECO:0000256" key="3">
    <source>
        <dbReference type="ARBA" id="ARBA00022840"/>
    </source>
</evidence>
<dbReference type="PROSITE" id="PS51257">
    <property type="entry name" value="PROKAR_LIPOPROTEIN"/>
    <property type="match status" value="1"/>
</dbReference>
<dbReference type="InterPro" id="IPR025662">
    <property type="entry name" value="Sigma_54_int_dom_ATP-bd_1"/>
</dbReference>
<dbReference type="InterPro" id="IPR003593">
    <property type="entry name" value="AAA+_ATPase"/>
</dbReference>
<reference evidence="10 11" key="1">
    <citation type="submission" date="2019-12" db="EMBL/GenBank/DDBJ databases">
        <title>Complete genome sequence of Algicella marina strain 9Alg 56(T) isolated from the red alga Tichocarpus crinitus.</title>
        <authorList>
            <person name="Kim S.-G."/>
            <person name="Nedashkovskaya O.I."/>
        </authorList>
    </citation>
    <scope>NUCLEOTIDE SEQUENCE [LARGE SCALE GENOMIC DNA]</scope>
    <source>
        <strain evidence="10 11">9Alg 56</strain>
    </source>
</reference>
<dbReference type="PROSITE" id="PS00688">
    <property type="entry name" value="SIGMA54_INTERACT_3"/>
    <property type="match status" value="1"/>
</dbReference>
<dbReference type="PROSITE" id="PS50110">
    <property type="entry name" value="RESPONSE_REGULATORY"/>
    <property type="match status" value="1"/>
</dbReference>
<keyword evidence="11" id="KW-1185">Reference proteome</keyword>
<dbReference type="SUPFAM" id="SSF52540">
    <property type="entry name" value="P-loop containing nucleoside triphosphate hydrolases"/>
    <property type="match status" value="1"/>
</dbReference>
<protein>
    <submittedName>
        <fullName evidence="10">Response regulator</fullName>
    </submittedName>
</protein>
<keyword evidence="2" id="KW-0547">Nucleotide-binding</keyword>
<dbReference type="PROSITE" id="PS00675">
    <property type="entry name" value="SIGMA54_INTERACT_1"/>
    <property type="match status" value="1"/>
</dbReference>
<evidence type="ECO:0000256" key="4">
    <source>
        <dbReference type="ARBA" id="ARBA00023012"/>
    </source>
</evidence>
<dbReference type="PROSITE" id="PS50045">
    <property type="entry name" value="SIGMA54_INTERACT_4"/>
    <property type="match status" value="1"/>
</dbReference>
<accession>A0A6P1T080</accession>
<evidence type="ECO:0000259" key="8">
    <source>
        <dbReference type="PROSITE" id="PS50045"/>
    </source>
</evidence>
<dbReference type="Pfam" id="PF00158">
    <property type="entry name" value="Sigma54_activat"/>
    <property type="match status" value="1"/>
</dbReference>
<dbReference type="KEGG" id="amaq:GO499_06350"/>
<keyword evidence="4" id="KW-0902">Two-component regulatory system</keyword>
<dbReference type="Pfam" id="PF02954">
    <property type="entry name" value="HTH_8"/>
    <property type="match status" value="1"/>
</dbReference>
<evidence type="ECO:0000256" key="5">
    <source>
        <dbReference type="ARBA" id="ARBA00023015"/>
    </source>
</evidence>
<dbReference type="CDD" id="cd17549">
    <property type="entry name" value="REC_DctD-like"/>
    <property type="match status" value="1"/>
</dbReference>
<dbReference type="InterPro" id="IPR001789">
    <property type="entry name" value="Sig_transdc_resp-reg_receiver"/>
</dbReference>
<dbReference type="InterPro" id="IPR002197">
    <property type="entry name" value="HTH_Fis"/>
</dbReference>
<evidence type="ECO:0000256" key="6">
    <source>
        <dbReference type="ARBA" id="ARBA00023163"/>
    </source>
</evidence>
<feature type="domain" description="Sigma-54 factor interaction" evidence="8">
    <location>
        <begin position="146"/>
        <end position="366"/>
    </location>
</feature>
<evidence type="ECO:0000256" key="2">
    <source>
        <dbReference type="ARBA" id="ARBA00022741"/>
    </source>
</evidence>
<name>A0A6P1T080_9RHOB</name>
<dbReference type="InterPro" id="IPR025944">
    <property type="entry name" value="Sigma_54_int_dom_CS"/>
</dbReference>
<dbReference type="EMBL" id="CP046620">
    <property type="protein sequence ID" value="QHQ34846.1"/>
    <property type="molecule type" value="Genomic_DNA"/>
</dbReference>